<accession>A0A3N0XRK3</accession>
<keyword evidence="2" id="KW-1185">Reference proteome</keyword>
<comment type="caution">
    <text evidence="1">The sequence shown here is derived from an EMBL/GenBank/DDBJ whole genome shotgun (WGS) entry which is preliminary data.</text>
</comment>
<sequence>MKRRNNRDITETYFEGQHLRLSDLKEKPNIENGYLFKNNIPAYPESVEFHVQKVSHVTGEQGLRGIFLDSGFRQPSELVASDQHHFVWWALSVTSDDISSAEEHFLTSLFPHRSAAQVHNQPPVLERFTSSKAFQKKSSLGNFRFTFSFKELLWHYGRQFCGGQSPVLRVYETVLYRREILYKVLVHPPDINLYGHYPRLPGQEDGVCGYYDGAMWWRCQAPSETYKLKLEVNKLNCSVRVSPHREEYYVWDHVCVAFHMEPGKKMMHQNARECIGTRFEGQHLSLSDLKEQPNIENGYMYEINIPAYPESVEFNVQKVSHVTGEQGLRGIFLNSGFRQPSELVANDQNHFLWWALSVTSDDISSAEERFLTSLFPRRSAAQIRNQPPVLEHFTSSKAFKKESSYGNFCFTFSLRELLWRYREQFCGGQSSVLRVYETVLYKKEIQYTVVVHPRYVNIYDHCPRLPNHGDGVCGYNGGAMWWRCQSPAEAYKNELQVNTFEGSVSVSPHHKIYYVWDHVCIAFHMEPGWVLHVDQDRLFERVNVCEMCKPYLLRAPDTNLSLHDAESKLADLKAGVWS</sequence>
<name>A0A3N0XRK3_ANAGA</name>
<dbReference type="OrthoDB" id="9942170at2759"/>
<dbReference type="Proteomes" id="UP000281406">
    <property type="component" value="Unassembled WGS sequence"/>
</dbReference>
<dbReference type="EMBL" id="RJVU01062584">
    <property type="protein sequence ID" value="ROJ29185.1"/>
    <property type="molecule type" value="Genomic_DNA"/>
</dbReference>
<evidence type="ECO:0000313" key="2">
    <source>
        <dbReference type="Proteomes" id="UP000281406"/>
    </source>
</evidence>
<evidence type="ECO:0000313" key="1">
    <source>
        <dbReference type="EMBL" id="ROJ29185.1"/>
    </source>
</evidence>
<reference evidence="1 2" key="1">
    <citation type="submission" date="2018-10" db="EMBL/GenBank/DDBJ databases">
        <title>Genome assembly for a Yunnan-Guizhou Plateau 3E fish, Anabarilius grahami (Regan), and its evolutionary and genetic applications.</title>
        <authorList>
            <person name="Jiang W."/>
        </authorList>
    </citation>
    <scope>NUCLEOTIDE SEQUENCE [LARGE SCALE GENOMIC DNA]</scope>
    <source>
        <strain evidence="1">AG-KIZ</strain>
        <tissue evidence="1">Muscle</tissue>
    </source>
</reference>
<dbReference type="AlphaFoldDB" id="A0A3N0XRK3"/>
<gene>
    <name evidence="1" type="ORF">DPX16_13629</name>
</gene>
<proteinExistence type="predicted"/>
<organism evidence="1 2">
    <name type="scientific">Anabarilius grahami</name>
    <name type="common">Kanglang fish</name>
    <name type="synonym">Barilius grahami</name>
    <dbReference type="NCBI Taxonomy" id="495550"/>
    <lineage>
        <taxon>Eukaryota</taxon>
        <taxon>Metazoa</taxon>
        <taxon>Chordata</taxon>
        <taxon>Craniata</taxon>
        <taxon>Vertebrata</taxon>
        <taxon>Euteleostomi</taxon>
        <taxon>Actinopterygii</taxon>
        <taxon>Neopterygii</taxon>
        <taxon>Teleostei</taxon>
        <taxon>Ostariophysi</taxon>
        <taxon>Cypriniformes</taxon>
        <taxon>Xenocyprididae</taxon>
        <taxon>Xenocypridinae</taxon>
        <taxon>Xenocypridinae incertae sedis</taxon>
        <taxon>Anabarilius</taxon>
    </lineage>
</organism>
<protein>
    <submittedName>
        <fullName evidence="1">Uncharacterized protein</fullName>
    </submittedName>
</protein>